<protein>
    <submittedName>
        <fullName evidence="2">Uncharacterized protein</fullName>
    </submittedName>
</protein>
<name>A0A7J8LHW1_9ROSI</name>
<comment type="caution">
    <text evidence="2">The sequence shown here is derived from an EMBL/GenBank/DDBJ whole genome shotgun (WGS) entry which is preliminary data.</text>
</comment>
<feature type="compositionally biased region" description="Basic and acidic residues" evidence="1">
    <location>
        <begin position="25"/>
        <end position="36"/>
    </location>
</feature>
<proteinExistence type="predicted"/>
<sequence length="83" mass="9540">MEELKLDDGEEEAQSRRATTMNRVQLKEERDKEESSKGLGQIDMEHDLEESSIKSGDGKKRPRMDILDPNVSNNMDLLVSNYE</sequence>
<organism evidence="2 3">
    <name type="scientific">Gossypium lobatum</name>
    <dbReference type="NCBI Taxonomy" id="34289"/>
    <lineage>
        <taxon>Eukaryota</taxon>
        <taxon>Viridiplantae</taxon>
        <taxon>Streptophyta</taxon>
        <taxon>Embryophyta</taxon>
        <taxon>Tracheophyta</taxon>
        <taxon>Spermatophyta</taxon>
        <taxon>Magnoliopsida</taxon>
        <taxon>eudicotyledons</taxon>
        <taxon>Gunneridae</taxon>
        <taxon>Pentapetalae</taxon>
        <taxon>rosids</taxon>
        <taxon>malvids</taxon>
        <taxon>Malvales</taxon>
        <taxon>Malvaceae</taxon>
        <taxon>Malvoideae</taxon>
        <taxon>Gossypium</taxon>
    </lineage>
</organism>
<evidence type="ECO:0000256" key="1">
    <source>
        <dbReference type="SAM" id="MobiDB-lite"/>
    </source>
</evidence>
<gene>
    <name evidence="2" type="ORF">Golob_022873</name>
</gene>
<evidence type="ECO:0000313" key="2">
    <source>
        <dbReference type="EMBL" id="MBA0552031.1"/>
    </source>
</evidence>
<dbReference type="AlphaFoldDB" id="A0A7J8LHW1"/>
<dbReference type="EMBL" id="JABEZX010000003">
    <property type="protein sequence ID" value="MBA0552031.1"/>
    <property type="molecule type" value="Genomic_DNA"/>
</dbReference>
<reference evidence="2 3" key="1">
    <citation type="journal article" date="2019" name="Genome Biol. Evol.">
        <title>Insights into the evolution of the New World diploid cottons (Gossypium, subgenus Houzingenia) based on genome sequencing.</title>
        <authorList>
            <person name="Grover C.E."/>
            <person name="Arick M.A. 2nd"/>
            <person name="Thrash A."/>
            <person name="Conover J.L."/>
            <person name="Sanders W.S."/>
            <person name="Peterson D.G."/>
            <person name="Frelichowski J.E."/>
            <person name="Scheffler J.A."/>
            <person name="Scheffler B.E."/>
            <person name="Wendel J.F."/>
        </authorList>
    </citation>
    <scope>NUCLEOTIDE SEQUENCE [LARGE SCALE GENOMIC DNA]</scope>
    <source>
        <strain evidence="2">157</strain>
        <tissue evidence="2">Leaf</tissue>
    </source>
</reference>
<feature type="region of interest" description="Disordered" evidence="1">
    <location>
        <begin position="1"/>
        <end position="83"/>
    </location>
</feature>
<evidence type="ECO:0000313" key="3">
    <source>
        <dbReference type="Proteomes" id="UP000593572"/>
    </source>
</evidence>
<dbReference type="Proteomes" id="UP000593572">
    <property type="component" value="Unassembled WGS sequence"/>
</dbReference>
<keyword evidence="3" id="KW-1185">Reference proteome</keyword>
<feature type="compositionally biased region" description="Basic and acidic residues" evidence="1">
    <location>
        <begin position="43"/>
        <end position="66"/>
    </location>
</feature>
<accession>A0A7J8LHW1</accession>